<keyword evidence="6 9" id="KW-0804">Transcription</keyword>
<evidence type="ECO:0000256" key="9">
    <source>
        <dbReference type="RuleBase" id="RU364142"/>
    </source>
</evidence>
<dbReference type="OrthoDB" id="5322661at2759"/>
<dbReference type="GO" id="GO:0003712">
    <property type="term" value="F:transcription coregulator activity"/>
    <property type="evidence" value="ECO:0007669"/>
    <property type="project" value="InterPro"/>
</dbReference>
<comment type="subunit">
    <text evidence="9">Component of the Mediator complex.</text>
</comment>
<organism evidence="10 11">
    <name type="scientific">Gomphillus americanus</name>
    <dbReference type="NCBI Taxonomy" id="1940652"/>
    <lineage>
        <taxon>Eukaryota</taxon>
        <taxon>Fungi</taxon>
        <taxon>Dikarya</taxon>
        <taxon>Ascomycota</taxon>
        <taxon>Pezizomycotina</taxon>
        <taxon>Lecanoromycetes</taxon>
        <taxon>OSLEUM clade</taxon>
        <taxon>Ostropomycetidae</taxon>
        <taxon>Ostropales</taxon>
        <taxon>Graphidaceae</taxon>
        <taxon>Gomphilloideae</taxon>
        <taxon>Gomphillus</taxon>
    </lineage>
</organism>
<evidence type="ECO:0000313" key="11">
    <source>
        <dbReference type="Proteomes" id="UP000664169"/>
    </source>
</evidence>
<evidence type="ECO:0000256" key="6">
    <source>
        <dbReference type="ARBA" id="ARBA00023163"/>
    </source>
</evidence>
<dbReference type="InterPro" id="IPR014801">
    <property type="entry name" value="Mediator_Med5_fun"/>
</dbReference>
<reference evidence="10" key="1">
    <citation type="submission" date="2021-03" db="EMBL/GenBank/DDBJ databases">
        <authorList>
            <person name="Tagirdzhanova G."/>
        </authorList>
    </citation>
    <scope>NUCLEOTIDE SEQUENCE</scope>
</reference>
<evidence type="ECO:0000313" key="10">
    <source>
        <dbReference type="EMBL" id="CAF9908678.1"/>
    </source>
</evidence>
<evidence type="ECO:0000256" key="1">
    <source>
        <dbReference type="ARBA" id="ARBA00004123"/>
    </source>
</evidence>
<dbReference type="PANTHER" id="PTHR35784:SF1">
    <property type="entry name" value="MEDIATOR OF RNA POLYMERASE II TRANSCRIPTION SUBUNIT 5"/>
    <property type="match status" value="1"/>
</dbReference>
<gene>
    <name evidence="9" type="primary">MED5</name>
    <name evidence="10" type="ORF">GOMPHAMPRED_006262</name>
</gene>
<comment type="function">
    <text evidence="9">Component of the Mediator complex, a coactivator involved in the regulated transcription of nearly all RNA polymerase II-dependent genes. Mediator functions as a bridge to convey information from gene-specific regulatory proteins to the basal RNA polymerase II transcription machinery. Mediator is recruited to promoters by direct interactions with regulatory proteins and serves as a scaffold for the assembly of a functional preinitiation complex with RNA polymerase II and the general transcription factors.</text>
</comment>
<keyword evidence="4 9" id="KW-0805">Transcription regulation</keyword>
<dbReference type="EMBL" id="CAJPDQ010000004">
    <property type="protein sequence ID" value="CAF9908678.1"/>
    <property type="molecule type" value="Genomic_DNA"/>
</dbReference>
<name>A0A8H3I896_9LECA</name>
<keyword evidence="11" id="KW-1185">Reference proteome</keyword>
<comment type="similarity">
    <text evidence="2 9">Belongs to the Mediator complex subunit 5 family.</text>
</comment>
<dbReference type="PANTHER" id="PTHR35784">
    <property type="entry name" value="MEDIATOR OF RNA POLYMERASE II TRANSCRIPTION SUBUNIT 5"/>
    <property type="match status" value="1"/>
</dbReference>
<dbReference type="AlphaFoldDB" id="A0A8H3I896"/>
<proteinExistence type="inferred from homology"/>
<comment type="subcellular location">
    <subcellularLocation>
        <location evidence="1 9">Nucleus</location>
    </subcellularLocation>
</comment>
<evidence type="ECO:0000256" key="7">
    <source>
        <dbReference type="ARBA" id="ARBA00023242"/>
    </source>
</evidence>
<dbReference type="GO" id="GO:0006357">
    <property type="term" value="P:regulation of transcription by RNA polymerase II"/>
    <property type="evidence" value="ECO:0007669"/>
    <property type="project" value="InterPro"/>
</dbReference>
<evidence type="ECO:0000256" key="5">
    <source>
        <dbReference type="ARBA" id="ARBA00023159"/>
    </source>
</evidence>
<evidence type="ECO:0000256" key="8">
    <source>
        <dbReference type="ARBA" id="ARBA00031256"/>
    </source>
</evidence>
<dbReference type="GO" id="GO:0016592">
    <property type="term" value="C:mediator complex"/>
    <property type="evidence" value="ECO:0007669"/>
    <property type="project" value="InterPro"/>
</dbReference>
<keyword evidence="5 9" id="KW-0010">Activator</keyword>
<keyword evidence="7 9" id="KW-0539">Nucleus</keyword>
<dbReference type="Proteomes" id="UP000664169">
    <property type="component" value="Unassembled WGS sequence"/>
</dbReference>
<evidence type="ECO:0000256" key="2">
    <source>
        <dbReference type="ARBA" id="ARBA00008782"/>
    </source>
</evidence>
<sequence length="1014" mass="111570">MAIHYEPAERLSRIAKWKNFFDKKSLPGIEQDLVRQQAIDLLHSVALDGADILEAWSSIESLQLVTASRSMQIFEELLHARIISDADVLIFVRRRVGDTIAESTKYLVKTGSAQGEWRPTVEAAVLERLAYQMVNYRESTVEAGDRAPDLQIFKPLMALLSIMTSILTPLVPLSAGPAVEIATELGKFIAAYINDLSLVGLSTSDDGKPPKVFRVAFGRYLPPFVNIIAQCNAELSAAILLMQQQTGFHDQSSSSEQLEGGIRDNLNALTWQQSIIDLPLVPTRVSLFVFLDAMLCGRPMANDTALMALLNFRYNDNASSLFTDLIMAAFDILNNAVNRATQDSTGSIDIYRSFITNKLPLLLEMLSPTIFPPLTAEIFITDALSKLESFGDQFSNEAFDLLGSTGILADARQEFLFACALHGLIPESSIESILGDVPMQSVPEAGKYVKENLVAQFTANPNKAKDLIGQLEIMEGNSGAVAASIVEIIQTLCANKDTMTLKTICNALSCKPQAMDVLLLFAEPVLFLQPLCSLLEHSPHQQDQSESHPIYEEFGSILLLILVFRHRYTLQDNELGLLPTNSFLRRYLRSMNNSRRLETLDDMERQYLRNWIRGLFDSEAISDEIVSTCPPKDFYMIVPTLFDQSLKASEIGVLGPDTIKSGFEYLLEPFLLPSLVSGLGWAANKLWETQPIAPHLEHILPIVTNLVKPSSLSAEAHYLHETVLSITAYELDRGLRHAQKVHPRRRDIDPVIVALQLWQRLPRNGAATHLELESWTKTPHGGMLMALRHSFGSLVKWSNNLVNSAQVALNSSSTGQQPNNFPSSAPLYTHRILPTAVLLFGANKVLQALLKESTKLMTTNSCSPEIVLDILAALISAPAAQPPRSGLTLRQMLDLLLADAYALHTSKDEDGSKTVQAEFIVRLSRRVEAQCPARPVIVAAQTTDPMAGTMAADGTVTDVIMSLDPMNASMNGLQADSAALAETEMLDGTLQEVNMADLEELMDGAEGGDMFGLN</sequence>
<comment type="caution">
    <text evidence="10">The sequence shown here is derived from an EMBL/GenBank/DDBJ whole genome shotgun (WGS) entry which is preliminary data.</text>
</comment>
<dbReference type="Pfam" id="PF08689">
    <property type="entry name" value="Med5"/>
    <property type="match status" value="1"/>
</dbReference>
<evidence type="ECO:0000256" key="4">
    <source>
        <dbReference type="ARBA" id="ARBA00023015"/>
    </source>
</evidence>
<protein>
    <recommendedName>
        <fullName evidence="3 9">Mediator of RNA polymerase II transcription subunit 5</fullName>
    </recommendedName>
    <alternativeName>
        <fullName evidence="8 9">Mediator complex subunit 5</fullName>
    </alternativeName>
</protein>
<evidence type="ECO:0000256" key="3">
    <source>
        <dbReference type="ARBA" id="ARBA00020628"/>
    </source>
</evidence>
<accession>A0A8H3I896</accession>